<reference evidence="3 4" key="1">
    <citation type="journal article" date="2019" name="Emerg. Microbes Infect.">
        <title>Comprehensive subspecies identification of 175 nontuberculous mycobacteria species based on 7547 genomic profiles.</title>
        <authorList>
            <person name="Matsumoto Y."/>
            <person name="Kinjo T."/>
            <person name="Motooka D."/>
            <person name="Nabeya D."/>
            <person name="Jung N."/>
            <person name="Uechi K."/>
            <person name="Horii T."/>
            <person name="Iida T."/>
            <person name="Fujita J."/>
            <person name="Nakamura S."/>
        </authorList>
    </citation>
    <scope>NUCLEOTIDE SEQUENCE [LARGE SCALE GENOMIC DNA]</scope>
    <source>
        <strain evidence="3 4">JCM 17899</strain>
    </source>
</reference>
<evidence type="ECO:0000313" key="3">
    <source>
        <dbReference type="EMBL" id="BBY29979.1"/>
    </source>
</evidence>
<dbReference type="Proteomes" id="UP000467193">
    <property type="component" value="Chromosome"/>
</dbReference>
<evidence type="ECO:0000256" key="1">
    <source>
        <dbReference type="ARBA" id="ARBA00008558"/>
    </source>
</evidence>
<evidence type="ECO:0000313" key="4">
    <source>
        <dbReference type="Proteomes" id="UP000467193"/>
    </source>
</evidence>
<dbReference type="AlphaFoldDB" id="A0A7I7QUC8"/>
<dbReference type="InterPro" id="IPR008928">
    <property type="entry name" value="6-hairpin_glycosidase_sf"/>
</dbReference>
<dbReference type="GO" id="GO:0016853">
    <property type="term" value="F:isomerase activity"/>
    <property type="evidence" value="ECO:0007669"/>
    <property type="project" value="UniProtKB-KW"/>
</dbReference>
<dbReference type="InterPro" id="IPR010819">
    <property type="entry name" value="AGE/CE"/>
</dbReference>
<organism evidence="3 4">
    <name type="scientific">Mycolicibacterium sediminis</name>
    <dbReference type="NCBI Taxonomy" id="1286180"/>
    <lineage>
        <taxon>Bacteria</taxon>
        <taxon>Bacillati</taxon>
        <taxon>Actinomycetota</taxon>
        <taxon>Actinomycetes</taxon>
        <taxon>Mycobacteriales</taxon>
        <taxon>Mycobacteriaceae</taxon>
        <taxon>Mycolicibacterium</taxon>
    </lineage>
</organism>
<keyword evidence="2" id="KW-0413">Isomerase</keyword>
<accession>A0A7I7QUC8</accession>
<gene>
    <name evidence="3" type="ORF">MSEDJ_40750</name>
</gene>
<dbReference type="Gene3D" id="1.50.10.10">
    <property type="match status" value="1"/>
</dbReference>
<dbReference type="PANTHER" id="PTHR15108">
    <property type="entry name" value="N-ACYLGLUCOSAMINE-2-EPIMERASE"/>
    <property type="match status" value="1"/>
</dbReference>
<dbReference type="KEGG" id="msei:MSEDJ_40750"/>
<dbReference type="InterPro" id="IPR012341">
    <property type="entry name" value="6hp_glycosidase-like_sf"/>
</dbReference>
<dbReference type="RefSeq" id="WP_163799142.1">
    <property type="nucleotide sequence ID" value="NZ_AP022588.1"/>
</dbReference>
<dbReference type="EMBL" id="AP022588">
    <property type="protein sequence ID" value="BBY29979.1"/>
    <property type="molecule type" value="Genomic_DNA"/>
</dbReference>
<name>A0A7I7QUC8_9MYCO</name>
<sequence length="406" mass="45181">MASWLDRSTHRSWLDAHAQHLLAFGRATADERGGAFWLTTDGSPDAGQPIHTWIAARMTHVYSLGSLLGVPGAATIAQTTMAGLVGRLHDDEHGGWFSSVDSDDRPAPGKSCYDHAFVLLAASSAARADIDGATTLFEDARRVFLEKFWREPDGLCVDSWDRTFTTVDGYRGMNANMHAVEAMLSTASASGDEQWIARAERICRFAADSAAAHRWRIPEHYDQNWRPDLDLNRDQPRHQFKPFGATVGHGLEWARLMVHVEQALGTSDGWLLDAAENLFERAVVDGWSVDGAPGFVYTTDWEGSPVVRDRMHWVVAEAIGAAAVLYRRTGKTIYARRYQHWWDYADTYLVDHVHGSWRHQLDATNAPADSVWQGKPDLYHALQAALIPRLPAYPMIATAIAEGHLV</sequence>
<dbReference type="GO" id="GO:0005975">
    <property type="term" value="P:carbohydrate metabolic process"/>
    <property type="evidence" value="ECO:0007669"/>
    <property type="project" value="InterPro"/>
</dbReference>
<dbReference type="Pfam" id="PF07221">
    <property type="entry name" value="GlcNAc_2-epim"/>
    <property type="match status" value="1"/>
</dbReference>
<comment type="similarity">
    <text evidence="1">Belongs to the N-acylglucosamine 2-epimerase family.</text>
</comment>
<keyword evidence="4" id="KW-1185">Reference proteome</keyword>
<dbReference type="SUPFAM" id="SSF48208">
    <property type="entry name" value="Six-hairpin glycosidases"/>
    <property type="match status" value="1"/>
</dbReference>
<evidence type="ECO:0008006" key="5">
    <source>
        <dbReference type="Google" id="ProtNLM"/>
    </source>
</evidence>
<evidence type="ECO:0000256" key="2">
    <source>
        <dbReference type="ARBA" id="ARBA00023235"/>
    </source>
</evidence>
<protein>
    <recommendedName>
        <fullName evidence="5">N-acyl-D-glucosamine 2-epimerase</fullName>
    </recommendedName>
</protein>
<proteinExistence type="inferred from homology"/>